<feature type="chain" id="PRO_5038658667" description="Methyltransferase type 11 domain-containing protein" evidence="1">
    <location>
        <begin position="20"/>
        <end position="527"/>
    </location>
</feature>
<dbReference type="InterPro" id="IPR029063">
    <property type="entry name" value="SAM-dependent_MTases_sf"/>
</dbReference>
<dbReference type="InterPro" id="IPR013216">
    <property type="entry name" value="Methyltransf_11"/>
</dbReference>
<keyword evidence="1" id="KW-0732">Signal</keyword>
<organism evidence="3 4">
    <name type="scientific">Chlorella vulgaris</name>
    <name type="common">Green alga</name>
    <dbReference type="NCBI Taxonomy" id="3077"/>
    <lineage>
        <taxon>Eukaryota</taxon>
        <taxon>Viridiplantae</taxon>
        <taxon>Chlorophyta</taxon>
        <taxon>core chlorophytes</taxon>
        <taxon>Trebouxiophyceae</taxon>
        <taxon>Chlorellales</taxon>
        <taxon>Chlorellaceae</taxon>
        <taxon>Chlorella clade</taxon>
        <taxon>Chlorella</taxon>
    </lineage>
</organism>
<evidence type="ECO:0000313" key="3">
    <source>
        <dbReference type="EMBL" id="KAI3438394.1"/>
    </source>
</evidence>
<dbReference type="PANTHER" id="PTHR12734">
    <property type="entry name" value="METHYLTRANSFERASE-RELATED"/>
    <property type="match status" value="1"/>
</dbReference>
<accession>A0A9D4TYS6</accession>
<dbReference type="Pfam" id="PF08241">
    <property type="entry name" value="Methyltransf_11"/>
    <property type="match status" value="1"/>
</dbReference>
<comment type="caution">
    <text evidence="3">The sequence shown here is derived from an EMBL/GenBank/DDBJ whole genome shotgun (WGS) entry which is preliminary data.</text>
</comment>
<dbReference type="PANTHER" id="PTHR12734:SF0">
    <property type="entry name" value="18S RRNA (GUANINE-N(7))-METHYLTRANSFERASE-RELATED"/>
    <property type="match status" value="1"/>
</dbReference>
<proteinExistence type="predicted"/>
<dbReference type="GO" id="GO:0070476">
    <property type="term" value="P:rRNA (guanine-N7)-methylation"/>
    <property type="evidence" value="ECO:0007669"/>
    <property type="project" value="InterPro"/>
</dbReference>
<dbReference type="SUPFAM" id="SSF53335">
    <property type="entry name" value="S-adenosyl-L-methionine-dependent methyltransferases"/>
    <property type="match status" value="1"/>
</dbReference>
<dbReference type="InterPro" id="IPR039769">
    <property type="entry name" value="Bud23-like"/>
</dbReference>
<evidence type="ECO:0000259" key="2">
    <source>
        <dbReference type="Pfam" id="PF08241"/>
    </source>
</evidence>
<evidence type="ECO:0000313" key="4">
    <source>
        <dbReference type="Proteomes" id="UP001055712"/>
    </source>
</evidence>
<dbReference type="OrthoDB" id="514758at2759"/>
<gene>
    <name evidence="3" type="ORF">D9Q98_000826</name>
</gene>
<dbReference type="GO" id="GO:0005730">
    <property type="term" value="C:nucleolus"/>
    <property type="evidence" value="ECO:0007669"/>
    <property type="project" value="TreeGrafter"/>
</dbReference>
<dbReference type="Proteomes" id="UP001055712">
    <property type="component" value="Unassembled WGS sequence"/>
</dbReference>
<evidence type="ECO:0000256" key="1">
    <source>
        <dbReference type="SAM" id="SignalP"/>
    </source>
</evidence>
<protein>
    <recommendedName>
        <fullName evidence="2">Methyltransferase type 11 domain-containing protein</fullName>
    </recommendedName>
</protein>
<name>A0A9D4TYS6_CHLVU</name>
<dbReference type="GO" id="GO:0016435">
    <property type="term" value="F:rRNA (guanine) methyltransferase activity"/>
    <property type="evidence" value="ECO:0007669"/>
    <property type="project" value="InterPro"/>
</dbReference>
<reference evidence="3" key="1">
    <citation type="journal article" date="2019" name="Plant J.">
        <title>Chlorella vulgaris genome assembly and annotation reveals the molecular basis for metabolic acclimation to high light conditions.</title>
        <authorList>
            <person name="Cecchin M."/>
            <person name="Marcolungo L."/>
            <person name="Rossato M."/>
            <person name="Girolomoni L."/>
            <person name="Cosentino E."/>
            <person name="Cuine S."/>
            <person name="Li-Beisson Y."/>
            <person name="Delledonne M."/>
            <person name="Ballottari M."/>
        </authorList>
    </citation>
    <scope>NUCLEOTIDE SEQUENCE</scope>
    <source>
        <strain evidence="3">211/11P</strain>
    </source>
</reference>
<reference evidence="3" key="2">
    <citation type="submission" date="2020-11" db="EMBL/GenBank/DDBJ databases">
        <authorList>
            <person name="Cecchin M."/>
            <person name="Marcolungo L."/>
            <person name="Rossato M."/>
            <person name="Girolomoni L."/>
            <person name="Cosentino E."/>
            <person name="Cuine S."/>
            <person name="Li-Beisson Y."/>
            <person name="Delledonne M."/>
            <person name="Ballottari M."/>
        </authorList>
    </citation>
    <scope>NUCLEOTIDE SEQUENCE</scope>
    <source>
        <strain evidence="3">211/11P</strain>
        <tissue evidence="3">Whole cell</tissue>
    </source>
</reference>
<dbReference type="CDD" id="cd02440">
    <property type="entry name" value="AdoMet_MTases"/>
    <property type="match status" value="1"/>
</dbReference>
<dbReference type="AlphaFoldDB" id="A0A9D4TYS6"/>
<keyword evidence="4" id="KW-1185">Reference proteome</keyword>
<dbReference type="EMBL" id="SIDB01000001">
    <property type="protein sequence ID" value="KAI3438394.1"/>
    <property type="molecule type" value="Genomic_DNA"/>
</dbReference>
<dbReference type="Gene3D" id="3.40.50.150">
    <property type="entry name" value="Vaccinia Virus protein VP39"/>
    <property type="match status" value="1"/>
</dbReference>
<feature type="domain" description="Methyltransferase type 11" evidence="2">
    <location>
        <begin position="20"/>
        <end position="116"/>
    </location>
</feature>
<sequence length="527" mass="55648">MAELAVGLLGLASTGSVAGDLGCGSGLSATALRKISRAAWVGLDITPEMLHIAASDGEARGHLALADLTQGLPLRSQTLDGAISISTIQWLCSSTNPQQALLRLFTDLHRALKPGACAALQVYATDDGQVQQLVSAARTSSLPGGFFVSFPHVSAAKKYFVLVRRPSPGDHEHQEAIRMYSHNCNLAWPKQGSCILSWVRQQAAHGRGIGDLPAITRMQREHAGLGKRMLRLMRRAESLTAGDEGLQTQADAPSPADTFVVQVELELIQPALMPCGGAIFVQITAVAALLTEGSGAETAGSVRQTSSQAADGMHETAAVATSCPHHDLHRLLVPAVAVAKQLLQVQAGNSSGCGSCGGVLVHASTVKAASADDSAAHLAGQPEQFSATPANSSSKAAQFMRLEPLQIEKAAGQHYRQDTEQPVAAVLHPHKLSQLLLVRVSAELRHSKRHRLFDDASRRGEDSSSRSSDGGIACSRFCSQMNACVIAVDAHLAVDQTVTTWVLHVSGLQDMDRSELSAAILRDFAPL</sequence>
<feature type="signal peptide" evidence="1">
    <location>
        <begin position="1"/>
        <end position="19"/>
    </location>
</feature>